<protein>
    <submittedName>
        <fullName evidence="1">Uncharacterized protein</fullName>
    </submittedName>
</protein>
<dbReference type="AlphaFoldDB" id="A0A4S2N2R4"/>
<evidence type="ECO:0000313" key="1">
    <source>
        <dbReference type="EMBL" id="TGZ83421.1"/>
    </source>
</evidence>
<dbReference type="Proteomes" id="UP000298138">
    <property type="component" value="Unassembled WGS sequence"/>
</dbReference>
<keyword evidence="2" id="KW-1185">Reference proteome</keyword>
<sequence length="158" mass="17791">MHETMDNDPKLRTMPKKDRKYALMNQRANSIADLAASIEIEVNKLKELADKAVKVAKKEEEVVELADANLIRQMKKKERKRGGVTLAEKAGVKEMELKEVLEGDIVVAWKDMLDAEFAQSWPARVIHRPMGELDRYSAPKPQVKIVVEEAPAEVVATA</sequence>
<proteinExistence type="predicted"/>
<reference evidence="1 2" key="1">
    <citation type="submission" date="2019-04" db="EMBL/GenBank/DDBJ databases">
        <title>Comparative genomics and transcriptomics to analyze fruiting body development in filamentous ascomycetes.</title>
        <authorList>
            <consortium name="DOE Joint Genome Institute"/>
            <person name="Lutkenhaus R."/>
            <person name="Traeger S."/>
            <person name="Breuer J."/>
            <person name="Kuo A."/>
            <person name="Lipzen A."/>
            <person name="Pangilinan J."/>
            <person name="Dilworth D."/>
            <person name="Sandor L."/>
            <person name="Poggeler S."/>
            <person name="Barry K."/>
            <person name="Grigoriev I.V."/>
            <person name="Nowrousian M."/>
        </authorList>
    </citation>
    <scope>NUCLEOTIDE SEQUENCE [LARGE SCALE GENOMIC DNA]</scope>
    <source>
        <strain evidence="1 2">CBS 389.68</strain>
    </source>
</reference>
<dbReference type="STRING" id="341454.A0A4S2N2R4"/>
<gene>
    <name evidence="1" type="ORF">EX30DRAFT_339598</name>
</gene>
<dbReference type="InParanoid" id="A0A4S2N2R4"/>
<dbReference type="OrthoDB" id="5333655at2759"/>
<evidence type="ECO:0000313" key="2">
    <source>
        <dbReference type="Proteomes" id="UP000298138"/>
    </source>
</evidence>
<accession>A0A4S2N2R4</accession>
<dbReference type="EMBL" id="ML220114">
    <property type="protein sequence ID" value="TGZ83421.1"/>
    <property type="molecule type" value="Genomic_DNA"/>
</dbReference>
<name>A0A4S2N2R4_9PEZI</name>
<organism evidence="1 2">
    <name type="scientific">Ascodesmis nigricans</name>
    <dbReference type="NCBI Taxonomy" id="341454"/>
    <lineage>
        <taxon>Eukaryota</taxon>
        <taxon>Fungi</taxon>
        <taxon>Dikarya</taxon>
        <taxon>Ascomycota</taxon>
        <taxon>Pezizomycotina</taxon>
        <taxon>Pezizomycetes</taxon>
        <taxon>Pezizales</taxon>
        <taxon>Ascodesmidaceae</taxon>
        <taxon>Ascodesmis</taxon>
    </lineage>
</organism>